<dbReference type="Pfam" id="PF16916">
    <property type="entry name" value="ZT_dimer"/>
    <property type="match status" value="1"/>
</dbReference>
<evidence type="ECO:0000256" key="2">
    <source>
        <dbReference type="ARBA" id="ARBA00008114"/>
    </source>
</evidence>
<accession>A0A1I3QA32</accession>
<feature type="transmembrane region" description="Helical" evidence="7">
    <location>
        <begin position="108"/>
        <end position="130"/>
    </location>
</feature>
<dbReference type="PANTHER" id="PTHR43840:SF15">
    <property type="entry name" value="MITOCHONDRIAL METAL TRANSPORTER 1-RELATED"/>
    <property type="match status" value="1"/>
</dbReference>
<dbReference type="AlphaFoldDB" id="A0A1I3QA32"/>
<evidence type="ECO:0000256" key="3">
    <source>
        <dbReference type="ARBA" id="ARBA00022448"/>
    </source>
</evidence>
<gene>
    <name evidence="10" type="ORF">SAMN04488082_102262</name>
</gene>
<dbReference type="GO" id="GO:0006882">
    <property type="term" value="P:intracellular zinc ion homeostasis"/>
    <property type="evidence" value="ECO:0007669"/>
    <property type="project" value="TreeGrafter"/>
</dbReference>
<dbReference type="Proteomes" id="UP000198635">
    <property type="component" value="Unassembled WGS sequence"/>
</dbReference>
<dbReference type="SUPFAM" id="SSF160240">
    <property type="entry name" value="Cation efflux protein cytoplasmic domain-like"/>
    <property type="match status" value="1"/>
</dbReference>
<proteinExistence type="inferred from homology"/>
<keyword evidence="4 7" id="KW-0812">Transmembrane</keyword>
<dbReference type="RefSeq" id="WP_092372726.1">
    <property type="nucleotide sequence ID" value="NZ_FORX01000002.1"/>
</dbReference>
<feature type="transmembrane region" description="Helical" evidence="7">
    <location>
        <begin position="176"/>
        <end position="197"/>
    </location>
</feature>
<evidence type="ECO:0000256" key="6">
    <source>
        <dbReference type="ARBA" id="ARBA00023136"/>
    </source>
</evidence>
<evidence type="ECO:0000256" key="1">
    <source>
        <dbReference type="ARBA" id="ARBA00004141"/>
    </source>
</evidence>
<dbReference type="GO" id="GO:0015341">
    <property type="term" value="F:zinc efflux antiporter activity"/>
    <property type="evidence" value="ECO:0007669"/>
    <property type="project" value="TreeGrafter"/>
</dbReference>
<dbReference type="GO" id="GO:0005886">
    <property type="term" value="C:plasma membrane"/>
    <property type="evidence" value="ECO:0007669"/>
    <property type="project" value="TreeGrafter"/>
</dbReference>
<dbReference type="InterPro" id="IPR027469">
    <property type="entry name" value="Cation_efflux_TMD_sf"/>
</dbReference>
<dbReference type="OrthoDB" id="9806522at2"/>
<dbReference type="SUPFAM" id="SSF161111">
    <property type="entry name" value="Cation efflux protein transmembrane domain-like"/>
    <property type="match status" value="1"/>
</dbReference>
<feature type="transmembrane region" description="Helical" evidence="7">
    <location>
        <begin position="42"/>
        <end position="60"/>
    </location>
</feature>
<dbReference type="EMBL" id="FORX01000002">
    <property type="protein sequence ID" value="SFJ30570.1"/>
    <property type="molecule type" value="Genomic_DNA"/>
</dbReference>
<dbReference type="GO" id="GO:0015093">
    <property type="term" value="F:ferrous iron transmembrane transporter activity"/>
    <property type="evidence" value="ECO:0007669"/>
    <property type="project" value="TreeGrafter"/>
</dbReference>
<evidence type="ECO:0000259" key="8">
    <source>
        <dbReference type="Pfam" id="PF01545"/>
    </source>
</evidence>
<feature type="transmembrane region" description="Helical" evidence="7">
    <location>
        <begin position="9"/>
        <end position="30"/>
    </location>
</feature>
<evidence type="ECO:0000259" key="9">
    <source>
        <dbReference type="Pfam" id="PF16916"/>
    </source>
</evidence>
<feature type="domain" description="Cation efflux protein transmembrane" evidence="8">
    <location>
        <begin position="10"/>
        <end position="205"/>
    </location>
</feature>
<sequence length="313" mass="33578">MLAHARKYAYLSIGASLLTMALKFGAFFLTGSVGLFSDAVESVVNLTAGLIALMAIILAYRPADQSHAYGHGKVEYFSSGMEGILICIAALGIAYASVQRFLHPQELHFLGTGIVVATLAGVVNFAVARIMLRAAREYDSIVLEADARHLLTDVWTSAGLVAALAVMHFAPPSWQILDPILGLVMSVNIVWTGLSLVRKSVAGLMDVGLPADEVALITDAIRRIGGIESGFHALRTRKSGVVRFVDFHLLVPGAMTVQQSHDLCCEIEEAIKAALPGSQTTIHVEPREDYASFDGWKVGGLCDRSACKKGRQD</sequence>
<dbReference type="Gene3D" id="3.30.70.1350">
    <property type="entry name" value="Cation efflux protein, cytoplasmic domain"/>
    <property type="match status" value="1"/>
</dbReference>
<keyword evidence="5 7" id="KW-1133">Transmembrane helix</keyword>
<dbReference type="Gene3D" id="1.20.1510.10">
    <property type="entry name" value="Cation efflux protein transmembrane domain"/>
    <property type="match status" value="1"/>
</dbReference>
<protein>
    <submittedName>
        <fullName evidence="10">Cation diffusion facilitator family transporter</fullName>
    </submittedName>
</protein>
<evidence type="ECO:0000256" key="5">
    <source>
        <dbReference type="ARBA" id="ARBA00022989"/>
    </source>
</evidence>
<feature type="transmembrane region" description="Helical" evidence="7">
    <location>
        <begin position="150"/>
        <end position="170"/>
    </location>
</feature>
<dbReference type="Pfam" id="PF01545">
    <property type="entry name" value="Cation_efflux"/>
    <property type="match status" value="1"/>
</dbReference>
<dbReference type="GO" id="GO:0015086">
    <property type="term" value="F:cadmium ion transmembrane transporter activity"/>
    <property type="evidence" value="ECO:0007669"/>
    <property type="project" value="TreeGrafter"/>
</dbReference>
<feature type="domain" description="Cation efflux protein cytoplasmic" evidence="9">
    <location>
        <begin position="209"/>
        <end position="286"/>
    </location>
</feature>
<comment type="similarity">
    <text evidence="2">Belongs to the cation diffusion facilitator (CDF) transporter (TC 2.A.4) family.</text>
</comment>
<dbReference type="InterPro" id="IPR027470">
    <property type="entry name" value="Cation_efflux_CTD"/>
</dbReference>
<evidence type="ECO:0000313" key="10">
    <source>
        <dbReference type="EMBL" id="SFJ30570.1"/>
    </source>
</evidence>
<dbReference type="InterPro" id="IPR002524">
    <property type="entry name" value="Cation_efflux"/>
</dbReference>
<organism evidence="10 11">
    <name type="scientific">Desulfomicrobium apsheronum</name>
    <dbReference type="NCBI Taxonomy" id="52560"/>
    <lineage>
        <taxon>Bacteria</taxon>
        <taxon>Pseudomonadati</taxon>
        <taxon>Thermodesulfobacteriota</taxon>
        <taxon>Desulfovibrionia</taxon>
        <taxon>Desulfovibrionales</taxon>
        <taxon>Desulfomicrobiaceae</taxon>
        <taxon>Desulfomicrobium</taxon>
    </lineage>
</organism>
<name>A0A1I3QA32_9BACT</name>
<evidence type="ECO:0000256" key="4">
    <source>
        <dbReference type="ARBA" id="ARBA00022692"/>
    </source>
</evidence>
<dbReference type="NCBIfam" id="TIGR01297">
    <property type="entry name" value="CDF"/>
    <property type="match status" value="1"/>
</dbReference>
<evidence type="ECO:0000256" key="7">
    <source>
        <dbReference type="SAM" id="Phobius"/>
    </source>
</evidence>
<dbReference type="PANTHER" id="PTHR43840">
    <property type="entry name" value="MITOCHONDRIAL METAL TRANSPORTER 1-RELATED"/>
    <property type="match status" value="1"/>
</dbReference>
<keyword evidence="6 7" id="KW-0472">Membrane</keyword>
<keyword evidence="11" id="KW-1185">Reference proteome</keyword>
<keyword evidence="3" id="KW-0813">Transport</keyword>
<dbReference type="InterPro" id="IPR036837">
    <property type="entry name" value="Cation_efflux_CTD_sf"/>
</dbReference>
<reference evidence="11" key="1">
    <citation type="submission" date="2016-10" db="EMBL/GenBank/DDBJ databases">
        <authorList>
            <person name="Varghese N."/>
            <person name="Submissions S."/>
        </authorList>
    </citation>
    <scope>NUCLEOTIDE SEQUENCE [LARGE SCALE GENOMIC DNA]</scope>
    <source>
        <strain evidence="11">DSM 5918</strain>
    </source>
</reference>
<evidence type="ECO:0000313" key="11">
    <source>
        <dbReference type="Proteomes" id="UP000198635"/>
    </source>
</evidence>
<feature type="transmembrane region" description="Helical" evidence="7">
    <location>
        <begin position="81"/>
        <end position="102"/>
    </location>
</feature>
<dbReference type="InterPro" id="IPR058533">
    <property type="entry name" value="Cation_efflux_TM"/>
</dbReference>
<dbReference type="STRING" id="52560.SAMN04488082_102262"/>
<comment type="subcellular location">
    <subcellularLocation>
        <location evidence="1">Membrane</location>
        <topology evidence="1">Multi-pass membrane protein</topology>
    </subcellularLocation>
</comment>
<dbReference type="InterPro" id="IPR050291">
    <property type="entry name" value="CDF_Transporter"/>
</dbReference>